<name>A0ABR7RU82_9PROT</name>
<evidence type="ECO:0000313" key="2">
    <source>
        <dbReference type="Proteomes" id="UP000626026"/>
    </source>
</evidence>
<sequence>MPMRKVSSTQIMFLRVATFRVSVGHRILMTEALLVEFVALGEKLAEGMISSCPAAAPHPAPQTASPMIAEARSPAQLRVLSRYSHHAITLARSFAECSSHGRQNDPAFSAEKVRERVNVPDDEIAEAVDELERDGLVYRRQSLGMGKIGIHELVPKPGFFQVFDPAFGIGDPVADARLVAAALIEGGEHAGSCGSHRQAWMECPAHEPRTHGSHLA</sequence>
<gene>
    <name evidence="1" type="ORF">IBL26_22545</name>
</gene>
<organism evidence="1 2">
    <name type="scientific">Teichococcus aerophilus</name>
    <dbReference type="NCBI Taxonomy" id="1224513"/>
    <lineage>
        <taxon>Bacteria</taxon>
        <taxon>Pseudomonadati</taxon>
        <taxon>Pseudomonadota</taxon>
        <taxon>Alphaproteobacteria</taxon>
        <taxon>Acetobacterales</taxon>
        <taxon>Roseomonadaceae</taxon>
        <taxon>Roseomonas</taxon>
    </lineage>
</organism>
<evidence type="ECO:0000313" key="1">
    <source>
        <dbReference type="EMBL" id="MBC9209637.1"/>
    </source>
</evidence>
<proteinExistence type="predicted"/>
<dbReference type="EMBL" id="JACTVA010000063">
    <property type="protein sequence ID" value="MBC9209637.1"/>
    <property type="molecule type" value="Genomic_DNA"/>
</dbReference>
<reference evidence="1 2" key="1">
    <citation type="journal article" date="2013" name="Int. J. Syst. Evol. Microbiol.">
        <title>Roseomonas aerophila sp. nov., isolated from air.</title>
        <authorList>
            <person name="Kim S.J."/>
            <person name="Weon H.Y."/>
            <person name="Ahn J.H."/>
            <person name="Hong S.B."/>
            <person name="Seok S.J."/>
            <person name="Whang K.S."/>
            <person name="Kwon S.W."/>
        </authorList>
    </citation>
    <scope>NUCLEOTIDE SEQUENCE [LARGE SCALE GENOMIC DNA]</scope>
    <source>
        <strain evidence="1 2">NBRC 108923</strain>
    </source>
</reference>
<protein>
    <submittedName>
        <fullName evidence="1">Uncharacterized protein</fullName>
    </submittedName>
</protein>
<dbReference type="Proteomes" id="UP000626026">
    <property type="component" value="Unassembled WGS sequence"/>
</dbReference>
<comment type="caution">
    <text evidence="1">The sequence shown here is derived from an EMBL/GenBank/DDBJ whole genome shotgun (WGS) entry which is preliminary data.</text>
</comment>
<keyword evidence="2" id="KW-1185">Reference proteome</keyword>
<dbReference type="RefSeq" id="WP_187786767.1">
    <property type="nucleotide sequence ID" value="NZ_JACTVA010000063.1"/>
</dbReference>
<accession>A0ABR7RU82</accession>